<comment type="subcellular location">
    <subcellularLocation>
        <location evidence="1">Lysosome membrane</location>
        <topology evidence="1">Multi-pass membrane protein</topology>
    </subcellularLocation>
</comment>
<dbReference type="EMBL" id="CH991544">
    <property type="protein sequence ID" value="EDQ91976.1"/>
    <property type="molecule type" value="Genomic_DNA"/>
</dbReference>
<evidence type="ECO:0000256" key="1">
    <source>
        <dbReference type="ARBA" id="ARBA00004155"/>
    </source>
</evidence>
<feature type="transmembrane region" description="Helical" evidence="11">
    <location>
        <begin position="289"/>
        <end position="308"/>
    </location>
</feature>
<evidence type="ECO:0000313" key="13">
    <source>
        <dbReference type="EMBL" id="EDQ91976.1"/>
    </source>
</evidence>
<feature type="compositionally biased region" description="Low complexity" evidence="10">
    <location>
        <begin position="95"/>
        <end position="141"/>
    </location>
</feature>
<feature type="transmembrane region" description="Helical" evidence="11">
    <location>
        <begin position="244"/>
        <end position="268"/>
    </location>
</feature>
<evidence type="ECO:0000256" key="2">
    <source>
        <dbReference type="ARBA" id="ARBA00009901"/>
    </source>
</evidence>
<reference evidence="13 14" key="1">
    <citation type="journal article" date="2008" name="Nature">
        <title>The genome of the choanoflagellate Monosiga brevicollis and the origin of metazoans.</title>
        <authorList>
            <consortium name="JGI Sequencing"/>
            <person name="King N."/>
            <person name="Westbrook M.J."/>
            <person name="Young S.L."/>
            <person name="Kuo A."/>
            <person name="Abedin M."/>
            <person name="Chapman J."/>
            <person name="Fairclough S."/>
            <person name="Hellsten U."/>
            <person name="Isogai Y."/>
            <person name="Letunic I."/>
            <person name="Marr M."/>
            <person name="Pincus D."/>
            <person name="Putnam N."/>
            <person name="Rokas A."/>
            <person name="Wright K.J."/>
            <person name="Zuzow R."/>
            <person name="Dirks W."/>
            <person name="Good M."/>
            <person name="Goodstein D."/>
            <person name="Lemons D."/>
            <person name="Li W."/>
            <person name="Lyons J.B."/>
            <person name="Morris A."/>
            <person name="Nichols S."/>
            <person name="Richter D.J."/>
            <person name="Salamov A."/>
            <person name="Bork P."/>
            <person name="Lim W.A."/>
            <person name="Manning G."/>
            <person name="Miller W.T."/>
            <person name="McGinnis W."/>
            <person name="Shapiro H."/>
            <person name="Tjian R."/>
            <person name="Grigoriev I.V."/>
            <person name="Rokhsar D."/>
        </authorList>
    </citation>
    <scope>NUCLEOTIDE SEQUENCE [LARGE SCALE GENOMIC DNA]</scope>
    <source>
        <strain evidence="14">MX1 / ATCC 50154</strain>
    </source>
</reference>
<feature type="transmembrane region" description="Helical" evidence="11">
    <location>
        <begin position="476"/>
        <end position="497"/>
    </location>
</feature>
<dbReference type="eggNOG" id="ENOG502QQ2T">
    <property type="taxonomic scope" value="Eukaryota"/>
</dbReference>
<feature type="transmembrane region" description="Helical" evidence="11">
    <location>
        <begin position="541"/>
        <end position="562"/>
    </location>
</feature>
<feature type="transmembrane region" description="Helical" evidence="11">
    <location>
        <begin position="161"/>
        <end position="182"/>
    </location>
</feature>
<dbReference type="InterPro" id="IPR050854">
    <property type="entry name" value="LMBD1_LysCbl_Transport"/>
</dbReference>
<evidence type="ECO:0008006" key="15">
    <source>
        <dbReference type="Google" id="ProtNLM"/>
    </source>
</evidence>
<evidence type="ECO:0000256" key="3">
    <source>
        <dbReference type="ARBA" id="ARBA00022448"/>
    </source>
</evidence>
<dbReference type="PANTHER" id="PTHR16130">
    <property type="entry name" value="LYSOSOMAL COBALAMIN TRANSPORTER-RELATED"/>
    <property type="match status" value="1"/>
</dbReference>
<evidence type="ECO:0000256" key="12">
    <source>
        <dbReference type="SAM" id="SignalP"/>
    </source>
</evidence>
<dbReference type="FunCoup" id="A9URS1">
    <property type="interactions" value="621"/>
</dbReference>
<evidence type="ECO:0000256" key="8">
    <source>
        <dbReference type="ARBA" id="ARBA00023228"/>
    </source>
</evidence>
<dbReference type="GO" id="GO:0072665">
    <property type="term" value="P:protein localization to vacuole"/>
    <property type="evidence" value="ECO:0000318"/>
    <property type="project" value="GO_Central"/>
</dbReference>
<keyword evidence="14" id="KW-1185">Reference proteome</keyword>
<dbReference type="AlphaFoldDB" id="A9URS1"/>
<dbReference type="GO" id="GO:0005774">
    <property type="term" value="C:vacuolar membrane"/>
    <property type="evidence" value="ECO:0000318"/>
    <property type="project" value="GO_Central"/>
</dbReference>
<keyword evidence="7 11" id="KW-0472">Membrane</keyword>
<dbReference type="RefSeq" id="XP_001743262.1">
    <property type="nucleotide sequence ID" value="XM_001743210.1"/>
</dbReference>
<accession>A9URS1</accession>
<dbReference type="GeneID" id="5888713"/>
<organism evidence="13 14">
    <name type="scientific">Monosiga brevicollis</name>
    <name type="common">Choanoflagellate</name>
    <dbReference type="NCBI Taxonomy" id="81824"/>
    <lineage>
        <taxon>Eukaryota</taxon>
        <taxon>Choanoflagellata</taxon>
        <taxon>Craspedida</taxon>
        <taxon>Salpingoecidae</taxon>
        <taxon>Monosiga</taxon>
    </lineage>
</organism>
<evidence type="ECO:0000256" key="6">
    <source>
        <dbReference type="ARBA" id="ARBA00022989"/>
    </source>
</evidence>
<dbReference type="Proteomes" id="UP000001357">
    <property type="component" value="Unassembled WGS sequence"/>
</dbReference>
<comment type="similarity">
    <text evidence="2">Belongs to the LIMR family. LMBRD1 subfamily.</text>
</comment>
<evidence type="ECO:0000256" key="4">
    <source>
        <dbReference type="ARBA" id="ARBA00022628"/>
    </source>
</evidence>
<feature type="chain" id="PRO_5002744387" description="Lysosomal cobalamin transporter" evidence="12">
    <location>
        <begin position="23"/>
        <end position="776"/>
    </location>
</feature>
<feature type="transmembrane region" description="Helical" evidence="11">
    <location>
        <begin position="348"/>
        <end position="373"/>
    </location>
</feature>
<dbReference type="OMA" id="FWAQFVF"/>
<keyword evidence="4" id="KW-0846">Cobalamin</keyword>
<keyword evidence="6 11" id="KW-1133">Transmembrane helix</keyword>
<dbReference type="GO" id="GO:0005765">
    <property type="term" value="C:lysosomal membrane"/>
    <property type="evidence" value="ECO:0007669"/>
    <property type="project" value="UniProtKB-SubCell"/>
</dbReference>
<dbReference type="STRING" id="81824.A9URS1"/>
<proteinExistence type="inferred from homology"/>
<feature type="transmembrane region" description="Helical" evidence="11">
    <location>
        <begin position="583"/>
        <end position="606"/>
    </location>
</feature>
<name>A9URS1_MONBE</name>
<feature type="signal peptide" evidence="12">
    <location>
        <begin position="1"/>
        <end position="22"/>
    </location>
</feature>
<evidence type="ECO:0000256" key="5">
    <source>
        <dbReference type="ARBA" id="ARBA00022692"/>
    </source>
</evidence>
<keyword evidence="9" id="KW-0170">Cobalt</keyword>
<keyword evidence="12" id="KW-0732">Signal</keyword>
<evidence type="ECO:0000256" key="7">
    <source>
        <dbReference type="ARBA" id="ARBA00023136"/>
    </source>
</evidence>
<feature type="transmembrane region" description="Helical" evidence="11">
    <location>
        <begin position="194"/>
        <end position="217"/>
    </location>
</feature>
<dbReference type="KEGG" id="mbr:MONBRDRAFT_22684"/>
<gene>
    <name evidence="13" type="ORF">MONBRDRAFT_22684</name>
</gene>
<dbReference type="InterPro" id="IPR006876">
    <property type="entry name" value="LMBR1-like_membr_prot"/>
</dbReference>
<feature type="region of interest" description="Disordered" evidence="10">
    <location>
        <begin position="95"/>
        <end position="142"/>
    </location>
</feature>
<keyword evidence="3" id="KW-0813">Transport</keyword>
<evidence type="ECO:0000256" key="11">
    <source>
        <dbReference type="SAM" id="Phobius"/>
    </source>
</evidence>
<feature type="transmembrane region" description="Helical" evidence="11">
    <location>
        <begin position="722"/>
        <end position="741"/>
    </location>
</feature>
<keyword evidence="5 11" id="KW-0812">Transmembrane</keyword>
<dbReference type="Pfam" id="PF04791">
    <property type="entry name" value="LMBR1"/>
    <property type="match status" value="1"/>
</dbReference>
<dbReference type="InParanoid" id="A9URS1"/>
<dbReference type="GO" id="GO:0031419">
    <property type="term" value="F:cobalamin binding"/>
    <property type="evidence" value="ECO:0007669"/>
    <property type="project" value="UniProtKB-KW"/>
</dbReference>
<sequence>MTLSLSLVTRALCLSLVTRALCLSLVTRALCLSVSLSHDSDSPGSHDTHTHTLSLSLSLSLRSFGGLGSARSSARSDAVSSAANATTTVVVPTTISTAAPTTQPNTTTTTPVSPKTSSSTSPVPTETGNMTTTMSTSTTTTQPEIKRDIAELKKGIIAGGWIPFVAFVGVSIIFAWSFVGFYQHKREKELGSTIVAIMAIVVSLLTCALVPVDIYLVSSFKGSNGGFHDWAFDHYEDVTDTVRFAYYTVYALVCAFVFCIIPMAYFFFEAKDEVEGTSCMKRFSSAIKYTLGILIVFAIIMVVGAFAINTDGTNCSDDINSAKAAEDASKCRAEYAEKSLTSNGGNNAISFAIGLLTTIGVGYYVYYTAWGMVAMPIDMIRSRSNNSTHYKALRAVQEDRAQADDQLRINEEKQDEIRNKYRSGNKKGKSMSARDRRTLEKMEHEHRVLSRATAKADQIERGFCGRVGQCLRPFQFIFGIVFFLLSLFLVLCLTMTAGDKLLQITQQHLNWKTGYTHAAPKLINPVDLAMTTFQKAFPVDYVLLSLVIYFFLLTTMSGIKHLGVRFCGMKVYDIKARRTVPQALLFMCTIVMFTLLFLNVVFLTLAPQYVTYGNQMYSSFPKDANVTGSYQLYPSHPSQCSSKAPLYVYTAENATDTIQFNIDIYDEKKDTCNMTAIKELTLYPQELLSNITSCRREPACVSTRIAALLHAFFYNLWFFGLIYYWANWAFFLVFLAGLFYLTCTQRKSLIRSLVSDAKHDFYDSDDDMKPFNPSWA</sequence>
<evidence type="ECO:0000313" key="14">
    <source>
        <dbReference type="Proteomes" id="UP000001357"/>
    </source>
</evidence>
<keyword evidence="8" id="KW-0458">Lysosome</keyword>
<dbReference type="PANTHER" id="PTHR16130:SF2">
    <property type="entry name" value="LYSOSOMAL COBALAMIN TRANSPORT ESCORT PROTEIN LMBD1"/>
    <property type="match status" value="1"/>
</dbReference>
<evidence type="ECO:0000256" key="9">
    <source>
        <dbReference type="ARBA" id="ARBA00023285"/>
    </source>
</evidence>
<evidence type="ECO:0000256" key="10">
    <source>
        <dbReference type="SAM" id="MobiDB-lite"/>
    </source>
</evidence>
<protein>
    <recommendedName>
        <fullName evidence="15">Lysosomal cobalamin transporter</fullName>
    </recommendedName>
</protein>